<dbReference type="Proteomes" id="UP000094801">
    <property type="component" value="Unassembled WGS sequence"/>
</dbReference>
<gene>
    <name evidence="15" type="ORF">CANARDRAFT_193444</name>
</gene>
<keyword evidence="6" id="KW-0507">mRNA processing</keyword>
<dbReference type="InterPro" id="IPR014014">
    <property type="entry name" value="RNA_helicase_DEAD_Q_motif"/>
</dbReference>
<dbReference type="GO" id="GO:0003676">
    <property type="term" value="F:nucleic acid binding"/>
    <property type="evidence" value="ECO:0007669"/>
    <property type="project" value="InterPro"/>
</dbReference>
<dbReference type="InterPro" id="IPR000629">
    <property type="entry name" value="RNA-helicase_DEAD-box_CS"/>
</dbReference>
<feature type="domain" description="Helicase ATP-binding" evidence="12">
    <location>
        <begin position="112"/>
        <end position="294"/>
    </location>
</feature>
<feature type="short sequence motif" description="Q motif" evidence="9">
    <location>
        <begin position="81"/>
        <end position="109"/>
    </location>
</feature>
<evidence type="ECO:0000256" key="11">
    <source>
        <dbReference type="SAM" id="MobiDB-lite"/>
    </source>
</evidence>
<dbReference type="SMART" id="SM00487">
    <property type="entry name" value="DEXDc"/>
    <property type="match status" value="1"/>
</dbReference>
<evidence type="ECO:0000256" key="5">
    <source>
        <dbReference type="ARBA" id="ARBA00022840"/>
    </source>
</evidence>
<dbReference type="GO" id="GO:0008380">
    <property type="term" value="P:RNA splicing"/>
    <property type="evidence" value="ECO:0007669"/>
    <property type="project" value="UniProtKB-KW"/>
</dbReference>
<keyword evidence="5 10" id="KW-0067">ATP-binding</keyword>
<dbReference type="PROSITE" id="PS51195">
    <property type="entry name" value="Q_MOTIF"/>
    <property type="match status" value="1"/>
</dbReference>
<dbReference type="PANTHER" id="PTHR47958">
    <property type="entry name" value="ATP-DEPENDENT RNA HELICASE DBP3"/>
    <property type="match status" value="1"/>
</dbReference>
<evidence type="ECO:0000256" key="6">
    <source>
        <dbReference type="ARBA" id="ARBA00023187"/>
    </source>
</evidence>
<dbReference type="PROSITE" id="PS51194">
    <property type="entry name" value="HELICASE_CTER"/>
    <property type="match status" value="1"/>
</dbReference>
<protein>
    <recommendedName>
        <fullName evidence="1">RNA helicase</fullName>
        <ecNumber evidence="1">3.6.4.13</ecNumber>
    </recommendedName>
</protein>
<comment type="catalytic activity">
    <reaction evidence="8">
        <text>ATP + H2O = ADP + phosphate + H(+)</text>
        <dbReference type="Rhea" id="RHEA:13065"/>
        <dbReference type="ChEBI" id="CHEBI:15377"/>
        <dbReference type="ChEBI" id="CHEBI:15378"/>
        <dbReference type="ChEBI" id="CHEBI:30616"/>
        <dbReference type="ChEBI" id="CHEBI:43474"/>
        <dbReference type="ChEBI" id="CHEBI:456216"/>
        <dbReference type="EC" id="3.6.4.13"/>
    </reaction>
</comment>
<dbReference type="PROSITE" id="PS51192">
    <property type="entry name" value="HELICASE_ATP_BIND_1"/>
    <property type="match status" value="1"/>
</dbReference>
<dbReference type="Pfam" id="PF23469">
    <property type="entry name" value="KH_12"/>
    <property type="match status" value="1"/>
</dbReference>
<evidence type="ECO:0000256" key="1">
    <source>
        <dbReference type="ARBA" id="ARBA00012552"/>
    </source>
</evidence>
<dbReference type="InterPro" id="IPR014001">
    <property type="entry name" value="Helicase_ATP-bd"/>
</dbReference>
<keyword evidence="16" id="KW-1185">Reference proteome</keyword>
<feature type="domain" description="DEAD-box RNA helicase Q" evidence="14">
    <location>
        <begin position="81"/>
        <end position="109"/>
    </location>
</feature>
<feature type="region of interest" description="Disordered" evidence="11">
    <location>
        <begin position="508"/>
        <end position="541"/>
    </location>
</feature>
<dbReference type="AlphaFoldDB" id="A0A1E4T8Y6"/>
<evidence type="ECO:0000256" key="9">
    <source>
        <dbReference type="PROSITE-ProRule" id="PRU00552"/>
    </source>
</evidence>
<dbReference type="EC" id="3.6.4.13" evidence="1"/>
<feature type="compositionally biased region" description="Basic and acidic residues" evidence="11">
    <location>
        <begin position="508"/>
        <end position="532"/>
    </location>
</feature>
<evidence type="ECO:0000313" key="16">
    <source>
        <dbReference type="Proteomes" id="UP000094801"/>
    </source>
</evidence>
<keyword evidence="6" id="KW-0508">mRNA splicing</keyword>
<dbReference type="SMART" id="SM00490">
    <property type="entry name" value="HELICc"/>
    <property type="match status" value="1"/>
</dbReference>
<dbReference type="PROSITE" id="PS00039">
    <property type="entry name" value="DEAD_ATP_HELICASE"/>
    <property type="match status" value="1"/>
</dbReference>
<organism evidence="15 16">
    <name type="scientific">[Candida] arabinofermentans NRRL YB-2248</name>
    <dbReference type="NCBI Taxonomy" id="983967"/>
    <lineage>
        <taxon>Eukaryota</taxon>
        <taxon>Fungi</taxon>
        <taxon>Dikarya</taxon>
        <taxon>Ascomycota</taxon>
        <taxon>Saccharomycotina</taxon>
        <taxon>Pichiomycetes</taxon>
        <taxon>Pichiales</taxon>
        <taxon>Pichiaceae</taxon>
        <taxon>Ogataea</taxon>
        <taxon>Ogataea/Candida clade</taxon>
    </lineage>
</organism>
<sequence length="669" mass="74092">MDDDDGHDDDDDDDDPMRLLRTINEKNKKNIPEHEPSTEKFDKCLYQESQFISDLTDEEIKALRLREGITIRGKRAVRPVLTWSQLGIPTSILSVIENLGYDSPTTIQGEALPNIMSGNDLIGIAKTGSGKTLAFLLPLFRQLISSSKTGGIISGRATPRALIMTPTRELALQILKESKPFLDMLDLKGCCCYGGQPINQQIAELKKGCNLIVATPGRLMDLLCANGGRVLALNHVTYMVLDEADRMFDLGFEPQVMKIVNAVRPDRQTVLFSATFPYKMEGLARKILIKPVEILVGSKNLVNEKIEQKFELLDDVSLKFNKLLQVLGHFREQDADGKILIFVDRQDSCDTLVSRLIARGYPSMSLHGGKEQVDRDSTISDFKNGIIDTLVATSVASRGLDVKDLSLVINYDPPSHMEDYIHRVGRTGRAGNSGTSITFITPNEDRSANDIAKLFEISGSPVPEKLLELANKFREKLNKGDVKFSSGFGGKGLEKLQAIREHNKSIEKQLYDKGDDDGEEKRESDSNKKSTEPSKAMSTAEVSAATAAADIDLNDFKVVYGSAKKGPDSSNYHAKLNINDLPKNPRWLVSNRESISKVVEATSTSITTKGRYYPPGKEPGEKEDAKLYLLIEGESEHSVRTAVELFKETLVKALNAHIKEDKGKKFTIS</sequence>
<dbReference type="SUPFAM" id="SSF52540">
    <property type="entry name" value="P-loop containing nucleoside triphosphate hydrolases"/>
    <property type="match status" value="1"/>
</dbReference>
<keyword evidence="4 10" id="KW-0347">Helicase</keyword>
<comment type="similarity">
    <text evidence="7">Belongs to the DEAD box helicase family. DDX46/PRP5 subfamily.</text>
</comment>
<dbReference type="EMBL" id="KV453847">
    <property type="protein sequence ID" value="ODV88235.1"/>
    <property type="molecule type" value="Genomic_DNA"/>
</dbReference>
<dbReference type="InterPro" id="IPR056149">
    <property type="entry name" value="PRP5/DDX46/KHDC4_KH"/>
</dbReference>
<accession>A0A1E4T8Y6</accession>
<evidence type="ECO:0000259" key="14">
    <source>
        <dbReference type="PROSITE" id="PS51195"/>
    </source>
</evidence>
<evidence type="ECO:0000256" key="4">
    <source>
        <dbReference type="ARBA" id="ARBA00022806"/>
    </source>
</evidence>
<evidence type="ECO:0000256" key="10">
    <source>
        <dbReference type="RuleBase" id="RU000492"/>
    </source>
</evidence>
<dbReference type="InterPro" id="IPR011545">
    <property type="entry name" value="DEAD/DEAH_box_helicase_dom"/>
</dbReference>
<dbReference type="InterPro" id="IPR001650">
    <property type="entry name" value="Helicase_C-like"/>
</dbReference>
<name>A0A1E4T8Y6_9ASCO</name>
<dbReference type="InterPro" id="IPR027417">
    <property type="entry name" value="P-loop_NTPase"/>
</dbReference>
<dbReference type="GO" id="GO:0005524">
    <property type="term" value="F:ATP binding"/>
    <property type="evidence" value="ECO:0007669"/>
    <property type="project" value="UniProtKB-KW"/>
</dbReference>
<evidence type="ECO:0000313" key="15">
    <source>
        <dbReference type="EMBL" id="ODV88235.1"/>
    </source>
</evidence>
<evidence type="ECO:0000259" key="12">
    <source>
        <dbReference type="PROSITE" id="PS51192"/>
    </source>
</evidence>
<reference evidence="16" key="1">
    <citation type="submission" date="2016-04" db="EMBL/GenBank/DDBJ databases">
        <title>Comparative genomics of biotechnologically important yeasts.</title>
        <authorList>
            <consortium name="DOE Joint Genome Institute"/>
            <person name="Riley R."/>
            <person name="Haridas S."/>
            <person name="Wolfe K.H."/>
            <person name="Lopes M.R."/>
            <person name="Hittinger C.T."/>
            <person name="Goker M."/>
            <person name="Salamov A."/>
            <person name="Wisecaver J."/>
            <person name="Long T.M."/>
            <person name="Aerts A.L."/>
            <person name="Barry K."/>
            <person name="Choi C."/>
            <person name="Clum A."/>
            <person name="Coughlan A.Y."/>
            <person name="Deshpande S."/>
            <person name="Douglass A.P."/>
            <person name="Hanson S.J."/>
            <person name="Klenk H.-P."/>
            <person name="Labutti K."/>
            <person name="Lapidus A."/>
            <person name="Lindquist E."/>
            <person name="Lipzen A."/>
            <person name="Meier-Kolthoff J.P."/>
            <person name="Ohm R.A."/>
            <person name="Otillar R.P."/>
            <person name="Pangilinan J."/>
            <person name="Peng Y."/>
            <person name="Rokas A."/>
            <person name="Rosa C.A."/>
            <person name="Scheuner C."/>
            <person name="Sibirny A.A."/>
            <person name="Slot J.C."/>
            <person name="Stielow J.B."/>
            <person name="Sun H."/>
            <person name="Kurtzman C.P."/>
            <person name="Blackwell M."/>
            <person name="Grigoriev I.V."/>
            <person name="Jeffries T.W."/>
        </authorList>
    </citation>
    <scope>NUCLEOTIDE SEQUENCE [LARGE SCALE GENOMIC DNA]</scope>
    <source>
        <strain evidence="16">NRRL YB-2248</strain>
    </source>
</reference>
<evidence type="ECO:0000256" key="8">
    <source>
        <dbReference type="ARBA" id="ARBA00047984"/>
    </source>
</evidence>
<evidence type="ECO:0000256" key="7">
    <source>
        <dbReference type="ARBA" id="ARBA00038511"/>
    </source>
</evidence>
<keyword evidence="3 10" id="KW-0378">Hydrolase</keyword>
<dbReference type="Gene3D" id="3.40.50.300">
    <property type="entry name" value="P-loop containing nucleotide triphosphate hydrolases"/>
    <property type="match status" value="2"/>
</dbReference>
<dbReference type="Pfam" id="PF00271">
    <property type="entry name" value="Helicase_C"/>
    <property type="match status" value="1"/>
</dbReference>
<dbReference type="OrthoDB" id="196131at2759"/>
<dbReference type="Pfam" id="PF00270">
    <property type="entry name" value="DEAD"/>
    <property type="match status" value="1"/>
</dbReference>
<evidence type="ECO:0000259" key="13">
    <source>
        <dbReference type="PROSITE" id="PS51194"/>
    </source>
</evidence>
<dbReference type="CDD" id="cd18787">
    <property type="entry name" value="SF2_C_DEAD"/>
    <property type="match status" value="1"/>
</dbReference>
<dbReference type="GO" id="GO:0003724">
    <property type="term" value="F:RNA helicase activity"/>
    <property type="evidence" value="ECO:0007669"/>
    <property type="project" value="UniProtKB-EC"/>
</dbReference>
<dbReference type="STRING" id="983967.A0A1E4T8Y6"/>
<dbReference type="GO" id="GO:0016787">
    <property type="term" value="F:hydrolase activity"/>
    <property type="evidence" value="ECO:0007669"/>
    <property type="project" value="UniProtKB-KW"/>
</dbReference>
<keyword evidence="2 10" id="KW-0547">Nucleotide-binding</keyword>
<feature type="domain" description="Helicase C-terminal" evidence="13">
    <location>
        <begin position="322"/>
        <end position="470"/>
    </location>
</feature>
<evidence type="ECO:0000256" key="3">
    <source>
        <dbReference type="ARBA" id="ARBA00022801"/>
    </source>
</evidence>
<proteinExistence type="inferred from homology"/>
<evidence type="ECO:0000256" key="2">
    <source>
        <dbReference type="ARBA" id="ARBA00022741"/>
    </source>
</evidence>